<dbReference type="PANTHER" id="PTHR23150">
    <property type="entry name" value="SULFATASE MODIFYING FACTOR 1, 2"/>
    <property type="match status" value="1"/>
</dbReference>
<dbReference type="InterPro" id="IPR005532">
    <property type="entry name" value="SUMF_dom"/>
</dbReference>
<evidence type="ECO:0000259" key="1">
    <source>
        <dbReference type="Pfam" id="PF03781"/>
    </source>
</evidence>
<dbReference type="GO" id="GO:0120147">
    <property type="term" value="F:formylglycine-generating oxidase activity"/>
    <property type="evidence" value="ECO:0007669"/>
    <property type="project" value="TreeGrafter"/>
</dbReference>
<evidence type="ECO:0000313" key="3">
    <source>
        <dbReference type="Proteomes" id="UP000236654"/>
    </source>
</evidence>
<feature type="domain" description="Sulfatase-modifying factor enzyme-like" evidence="1">
    <location>
        <begin position="201"/>
        <end position="454"/>
    </location>
</feature>
<protein>
    <recommendedName>
        <fullName evidence="1">Sulfatase-modifying factor enzyme-like domain-containing protein</fullName>
    </recommendedName>
</protein>
<comment type="caution">
    <text evidence="2">The sequence shown here is derived from an EMBL/GenBank/DDBJ whole genome shotgun (WGS) entry which is preliminary data.</text>
</comment>
<dbReference type="Gene3D" id="3.90.1580.10">
    <property type="entry name" value="paralog of FGE (formylglycine-generating enzyme)"/>
    <property type="match status" value="1"/>
</dbReference>
<dbReference type="InterPro" id="IPR042095">
    <property type="entry name" value="SUMF_sf"/>
</dbReference>
<reference evidence="2 3" key="1">
    <citation type="submission" date="2017-12" db="EMBL/GenBank/DDBJ databases">
        <title>The draft genome sequence of Brumimicrobium saltpan LHR20.</title>
        <authorList>
            <person name="Do Z.-J."/>
            <person name="Luo H.-R."/>
        </authorList>
    </citation>
    <scope>NUCLEOTIDE SEQUENCE [LARGE SCALE GENOMIC DNA]</scope>
    <source>
        <strain evidence="2 3">LHR20</strain>
    </source>
</reference>
<sequence>MLSLLLMTGSLATANNLQITNVTATTSSIQFNISWENSWRVSTAPKNHDAVWIFIKRIDCATNQWSHVDLSPSAGNHYADDPLEIYIDGRDGAAAAKGLFLRRKADGVGNIVDDSISINIINMPAGEFDFEVFGIEMVQIPEGSFYLGDGASQNSFRSSSNNNPRLVNNESSISSTTLRSINSYPPTTLPTAYPKGYKEIYCMKYEITQGQYISFLNALQYDQAADRNVPALGSNRFIYTGSWPNFVSTTPHRAMTNMIWDDMAAYLDWSALRPMTELEFEKIARGPSYPVANEYAWGNTSITKVAGLSNDGTPAESSSTTVAPGHGTATYAGTPAGPNGPLRSGFAAKPGTNRVSSGAGYYGVMDLSGNVTEMTVGTYTSAASSFTGKLGNGEISTTPAPGLPDVTGWPNYSGRTLKGGSWQSPIQHLSVSDRTLSNYHNNSRYNYVGGRGVR</sequence>
<name>A0A2I0R4G3_9FLAO</name>
<gene>
    <name evidence="2" type="ORF">CW751_05170</name>
</gene>
<organism evidence="2 3">
    <name type="scientific">Brumimicrobium salinarum</name>
    <dbReference type="NCBI Taxonomy" id="2058658"/>
    <lineage>
        <taxon>Bacteria</taxon>
        <taxon>Pseudomonadati</taxon>
        <taxon>Bacteroidota</taxon>
        <taxon>Flavobacteriia</taxon>
        <taxon>Flavobacteriales</taxon>
        <taxon>Crocinitomicaceae</taxon>
        <taxon>Brumimicrobium</taxon>
    </lineage>
</organism>
<keyword evidence="3" id="KW-1185">Reference proteome</keyword>
<accession>A0A2I0R4G3</accession>
<dbReference type="Pfam" id="PF03781">
    <property type="entry name" value="FGE-sulfatase"/>
    <property type="match status" value="1"/>
</dbReference>
<proteinExistence type="predicted"/>
<dbReference type="Proteomes" id="UP000236654">
    <property type="component" value="Unassembled WGS sequence"/>
</dbReference>
<dbReference type="OrthoDB" id="662753at2"/>
<dbReference type="AlphaFoldDB" id="A0A2I0R4G3"/>
<evidence type="ECO:0000313" key="2">
    <source>
        <dbReference type="EMBL" id="PKR81447.1"/>
    </source>
</evidence>
<dbReference type="EMBL" id="PJNI01000003">
    <property type="protein sequence ID" value="PKR81447.1"/>
    <property type="molecule type" value="Genomic_DNA"/>
</dbReference>
<dbReference type="PANTHER" id="PTHR23150:SF19">
    <property type="entry name" value="FORMYLGLYCINE-GENERATING ENZYME"/>
    <property type="match status" value="1"/>
</dbReference>
<dbReference type="InterPro" id="IPR051043">
    <property type="entry name" value="Sulfatase_Mod_Factor_Kinase"/>
</dbReference>
<dbReference type="InterPro" id="IPR016187">
    <property type="entry name" value="CTDL_fold"/>
</dbReference>
<dbReference type="SUPFAM" id="SSF56436">
    <property type="entry name" value="C-type lectin-like"/>
    <property type="match status" value="1"/>
</dbReference>